<proteinExistence type="predicted"/>
<keyword evidence="3" id="KW-1185">Reference proteome</keyword>
<name>A0A7R8D0S7_LEPSM</name>
<accession>A0A7R8D0S7</accession>
<dbReference type="OrthoDB" id="190375at2759"/>
<evidence type="ECO:0000313" key="2">
    <source>
        <dbReference type="EMBL" id="CAF2986542.1"/>
    </source>
</evidence>
<organism evidence="2 3">
    <name type="scientific">Lepeophtheirus salmonis</name>
    <name type="common">Salmon louse</name>
    <name type="synonym">Caligus salmonis</name>
    <dbReference type="NCBI Taxonomy" id="72036"/>
    <lineage>
        <taxon>Eukaryota</taxon>
        <taxon>Metazoa</taxon>
        <taxon>Ecdysozoa</taxon>
        <taxon>Arthropoda</taxon>
        <taxon>Crustacea</taxon>
        <taxon>Multicrustacea</taxon>
        <taxon>Hexanauplia</taxon>
        <taxon>Copepoda</taxon>
        <taxon>Siphonostomatoida</taxon>
        <taxon>Caligidae</taxon>
        <taxon>Lepeophtheirus</taxon>
    </lineage>
</organism>
<reference evidence="2" key="1">
    <citation type="submission" date="2021-02" db="EMBL/GenBank/DDBJ databases">
        <authorList>
            <person name="Bekaert M."/>
        </authorList>
    </citation>
    <scope>NUCLEOTIDE SEQUENCE</scope>
    <source>
        <strain evidence="2">IoA-00</strain>
    </source>
</reference>
<protein>
    <submittedName>
        <fullName evidence="2">(salmon louse) hypothetical protein</fullName>
    </submittedName>
</protein>
<feature type="compositionally biased region" description="Polar residues" evidence="1">
    <location>
        <begin position="14"/>
        <end position="40"/>
    </location>
</feature>
<feature type="region of interest" description="Disordered" evidence="1">
    <location>
        <begin position="1"/>
        <end position="40"/>
    </location>
</feature>
<dbReference type="Proteomes" id="UP000675881">
    <property type="component" value="Chromosome 6"/>
</dbReference>
<evidence type="ECO:0000313" key="3">
    <source>
        <dbReference type="Proteomes" id="UP000675881"/>
    </source>
</evidence>
<dbReference type="EMBL" id="HG994585">
    <property type="protein sequence ID" value="CAF2986542.1"/>
    <property type="molecule type" value="Genomic_DNA"/>
</dbReference>
<sequence>MFIQKNSPKKVQEDLNQSPQDTRQLVIDQTNSPKSNILEPNSLSKISNLKNENPRATPKELDMISSSNQENSSNSIIELKKTCVDLQKQVLELKDTMRGITKNTHGKATSSSLDFLVNFESRTFDVINNGENVVPNSNLDSLRFTEEIVETKNSSFQRSTTFLSPISLLVDWWMI</sequence>
<dbReference type="AlphaFoldDB" id="A0A7R8D0S7"/>
<evidence type="ECO:0000256" key="1">
    <source>
        <dbReference type="SAM" id="MobiDB-lite"/>
    </source>
</evidence>
<gene>
    <name evidence="2" type="ORF">LSAA_11228</name>
</gene>